<dbReference type="SUPFAM" id="SSF103473">
    <property type="entry name" value="MFS general substrate transporter"/>
    <property type="match status" value="1"/>
</dbReference>
<dbReference type="Proteomes" id="UP000006327">
    <property type="component" value="Unassembled WGS sequence"/>
</dbReference>
<evidence type="ECO:0000313" key="5">
    <source>
        <dbReference type="EMBL" id="GAC18902.1"/>
    </source>
</evidence>
<feature type="transmembrane region" description="Helical" evidence="4">
    <location>
        <begin position="269"/>
        <end position="288"/>
    </location>
</feature>
<evidence type="ECO:0000313" key="6">
    <source>
        <dbReference type="Proteomes" id="UP000006327"/>
    </source>
</evidence>
<dbReference type="eggNOG" id="COG2814">
    <property type="taxonomic scope" value="Bacteria"/>
</dbReference>
<dbReference type="InterPro" id="IPR011701">
    <property type="entry name" value="MFS"/>
</dbReference>
<comment type="caution">
    <text evidence="5">The sequence shown here is derived from an EMBL/GenBank/DDBJ whole genome shotgun (WGS) entry which is preliminary data.</text>
</comment>
<feature type="transmembrane region" description="Helical" evidence="4">
    <location>
        <begin position="12"/>
        <end position="32"/>
    </location>
</feature>
<feature type="transmembrane region" description="Helical" evidence="4">
    <location>
        <begin position="361"/>
        <end position="378"/>
    </location>
</feature>
<evidence type="ECO:0000256" key="1">
    <source>
        <dbReference type="ARBA" id="ARBA00022692"/>
    </source>
</evidence>
<gene>
    <name evidence="5" type="ORF">GARC_1935</name>
</gene>
<dbReference type="InterPro" id="IPR036259">
    <property type="entry name" value="MFS_trans_sf"/>
</dbReference>
<protein>
    <submittedName>
        <fullName evidence="5">Major facilitator transporter</fullName>
    </submittedName>
</protein>
<proteinExistence type="predicted"/>
<name>K6YL71_9ALTE</name>
<dbReference type="GO" id="GO:0022857">
    <property type="term" value="F:transmembrane transporter activity"/>
    <property type="evidence" value="ECO:0007669"/>
    <property type="project" value="InterPro"/>
</dbReference>
<dbReference type="Pfam" id="PF07690">
    <property type="entry name" value="MFS_1"/>
    <property type="match status" value="1"/>
</dbReference>
<dbReference type="AlphaFoldDB" id="K6YL71"/>
<evidence type="ECO:0000256" key="3">
    <source>
        <dbReference type="ARBA" id="ARBA00023136"/>
    </source>
</evidence>
<accession>K6YL71</accession>
<dbReference type="RefSeq" id="WP_007619194.1">
    <property type="nucleotide sequence ID" value="NZ_BAEO01000027.1"/>
</dbReference>
<keyword evidence="3 4" id="KW-0472">Membrane</keyword>
<feature type="transmembrane region" description="Helical" evidence="4">
    <location>
        <begin position="52"/>
        <end position="71"/>
    </location>
</feature>
<feature type="transmembrane region" description="Helical" evidence="4">
    <location>
        <begin position="80"/>
        <end position="99"/>
    </location>
</feature>
<keyword evidence="2 4" id="KW-1133">Transmembrane helix</keyword>
<feature type="transmembrane region" description="Helical" evidence="4">
    <location>
        <begin position="327"/>
        <end position="349"/>
    </location>
</feature>
<organism evidence="5 6">
    <name type="scientific">Paraglaciecola arctica BSs20135</name>
    <dbReference type="NCBI Taxonomy" id="493475"/>
    <lineage>
        <taxon>Bacteria</taxon>
        <taxon>Pseudomonadati</taxon>
        <taxon>Pseudomonadota</taxon>
        <taxon>Gammaproteobacteria</taxon>
        <taxon>Alteromonadales</taxon>
        <taxon>Alteromonadaceae</taxon>
        <taxon>Paraglaciecola</taxon>
    </lineage>
</organism>
<feature type="transmembrane region" description="Helical" evidence="4">
    <location>
        <begin position="161"/>
        <end position="182"/>
    </location>
</feature>
<feature type="transmembrane region" description="Helical" evidence="4">
    <location>
        <begin position="111"/>
        <end position="130"/>
    </location>
</feature>
<dbReference type="EMBL" id="BAEO01000027">
    <property type="protein sequence ID" value="GAC18902.1"/>
    <property type="molecule type" value="Genomic_DNA"/>
</dbReference>
<dbReference type="OrthoDB" id="8986049at2"/>
<dbReference type="STRING" id="493475.GARC_1935"/>
<keyword evidence="1 4" id="KW-0812">Transmembrane</keyword>
<reference evidence="5 6" key="1">
    <citation type="journal article" date="2017" name="Antonie Van Leeuwenhoek">
        <title>Rhizobium rhizosphaerae sp. nov., a novel species isolated from rice rhizosphere.</title>
        <authorList>
            <person name="Zhao J.J."/>
            <person name="Zhang J."/>
            <person name="Zhang R.J."/>
            <person name="Zhang C.W."/>
            <person name="Yin H.Q."/>
            <person name="Zhang X.X."/>
        </authorList>
    </citation>
    <scope>NUCLEOTIDE SEQUENCE [LARGE SCALE GENOMIC DNA]</scope>
    <source>
        <strain evidence="5 6">BSs20135</strain>
    </source>
</reference>
<dbReference type="Gene3D" id="1.20.1250.20">
    <property type="entry name" value="MFS general substrate transporter like domains"/>
    <property type="match status" value="1"/>
</dbReference>
<feature type="transmembrane region" description="Helical" evidence="4">
    <location>
        <begin position="294"/>
        <end position="315"/>
    </location>
</feature>
<feature type="transmembrane region" description="Helical" evidence="4">
    <location>
        <begin position="242"/>
        <end position="262"/>
    </location>
</feature>
<sequence>MQKNNNIDFNSNGVVASGVILGTIGVLSFIVQPGLVQGFVTEIGLSEADANALAFDEMLGVAIATFVTSFVKTRFSWRHILVVALSFAMIGNLFSAFAIKSPEFLSSARFLAGLGEGSIISLSFTIVGLTKRVERNLAAYLTLLLTYGALGLWLMPKAFDVLGIQGIFLVWALLTAFSFYLVKFIPSASDHVDHSESESLDMPVSIRFLALLGVLLFNLAIGVAWANLFLIGMEIEPNEQAIANALLISQFVAILGALIPVFMERRLGLFKPIALTLFASSIFIALLLDNPSLTIFVIAVSGFNFMWNFGLPFVLSGVGNLDKKGHMISLAIALQMTGLGFGPFFAAIILGNDGSFYDVEIFVITLYLLSAIPLLFALKAHKNKLSTQL</sequence>
<keyword evidence="6" id="KW-1185">Reference proteome</keyword>
<evidence type="ECO:0000256" key="2">
    <source>
        <dbReference type="ARBA" id="ARBA00022989"/>
    </source>
</evidence>
<evidence type="ECO:0000256" key="4">
    <source>
        <dbReference type="SAM" id="Phobius"/>
    </source>
</evidence>
<feature type="transmembrane region" description="Helical" evidence="4">
    <location>
        <begin position="208"/>
        <end position="230"/>
    </location>
</feature>
<feature type="transmembrane region" description="Helical" evidence="4">
    <location>
        <begin position="137"/>
        <end position="155"/>
    </location>
</feature>